<proteinExistence type="predicted"/>
<sequence length="162" mass="18101">MTPPLLCIAAGAYAVAMYAPTFTLSWEHSIEKVEWRETWKVRGETMRPVEARIRGTGAGMEPPDDAKLVDGWFVYAPKAQPLKRLELPDSAYTKPLRICLEGKCRPIRAYLPKAAPADQPVVITLEPRECGENPVPGLPEGYRMQPPLHPRSSDDPLPNRVE</sequence>
<dbReference type="Pfam" id="PF08905">
    <property type="entry name" value="DUF1850"/>
    <property type="match status" value="1"/>
</dbReference>
<dbReference type="EMBL" id="FLUO01000003">
    <property type="protein sequence ID" value="SBW12769.1"/>
    <property type="molecule type" value="Genomic_DNA"/>
</dbReference>
<dbReference type="InterPro" id="IPR015001">
    <property type="entry name" value="DUF1850"/>
</dbReference>
<evidence type="ECO:0000256" key="1">
    <source>
        <dbReference type="SAM" id="MobiDB-lite"/>
    </source>
</evidence>
<evidence type="ECO:0008006" key="3">
    <source>
        <dbReference type="Google" id="ProtNLM"/>
    </source>
</evidence>
<name>A0A212KM73_9PROT</name>
<feature type="region of interest" description="Disordered" evidence="1">
    <location>
        <begin position="132"/>
        <end position="162"/>
    </location>
</feature>
<dbReference type="AlphaFoldDB" id="A0A212KM73"/>
<protein>
    <recommendedName>
        <fullName evidence="3">DUF1850 domain-containing protein</fullName>
    </recommendedName>
</protein>
<reference evidence="2" key="1">
    <citation type="submission" date="2016-04" db="EMBL/GenBank/DDBJ databases">
        <authorList>
            <person name="Evans L.H."/>
            <person name="Alamgir A."/>
            <person name="Owens N."/>
            <person name="Weber N.D."/>
            <person name="Virtaneva K."/>
            <person name="Barbian K."/>
            <person name="Babar A."/>
            <person name="Rosenke K."/>
        </authorList>
    </citation>
    <scope>NUCLEOTIDE SEQUENCE</scope>
    <source>
        <strain evidence="2">86</strain>
    </source>
</reference>
<evidence type="ECO:0000313" key="2">
    <source>
        <dbReference type="EMBL" id="SBW12769.1"/>
    </source>
</evidence>
<accession>A0A212KM73</accession>
<organism evidence="2">
    <name type="scientific">uncultured Alphaproteobacteria bacterium</name>
    <dbReference type="NCBI Taxonomy" id="91750"/>
    <lineage>
        <taxon>Bacteria</taxon>
        <taxon>Pseudomonadati</taxon>
        <taxon>Pseudomonadota</taxon>
        <taxon>Alphaproteobacteria</taxon>
        <taxon>environmental samples</taxon>
    </lineage>
</organism>
<gene>
    <name evidence="2" type="ORF">KL86APRO_30260</name>
</gene>